<feature type="non-terminal residue" evidence="2">
    <location>
        <position position="1"/>
    </location>
</feature>
<reference evidence="2 3" key="1">
    <citation type="journal article" date="2018" name="Front. Plant Sci.">
        <title>Red Clover (Trifolium pratense) and Zigzag Clover (T. medium) - A Picture of Genomic Similarities and Differences.</title>
        <authorList>
            <person name="Dluhosova J."/>
            <person name="Istvanek J."/>
            <person name="Nedelnik J."/>
            <person name="Repkova J."/>
        </authorList>
    </citation>
    <scope>NUCLEOTIDE SEQUENCE [LARGE SCALE GENOMIC DNA]</scope>
    <source>
        <strain evidence="3">cv. 10/8</strain>
        <tissue evidence="2">Leaf</tissue>
    </source>
</reference>
<protein>
    <submittedName>
        <fullName evidence="2">Uncharacterized protein</fullName>
    </submittedName>
</protein>
<evidence type="ECO:0000313" key="3">
    <source>
        <dbReference type="Proteomes" id="UP000265520"/>
    </source>
</evidence>
<sequence>SYSSADTEELVHRARAAHEPRSDGEKLGMMMGLATVINFMPSNV</sequence>
<keyword evidence="3" id="KW-1185">Reference proteome</keyword>
<dbReference type="AlphaFoldDB" id="A0A392THI5"/>
<dbReference type="EMBL" id="LXQA010574617">
    <property type="protein sequence ID" value="MCI60064.1"/>
    <property type="molecule type" value="Genomic_DNA"/>
</dbReference>
<accession>A0A392THI5</accession>
<feature type="region of interest" description="Disordered" evidence="1">
    <location>
        <begin position="1"/>
        <end position="24"/>
    </location>
</feature>
<dbReference type="Proteomes" id="UP000265520">
    <property type="component" value="Unassembled WGS sequence"/>
</dbReference>
<evidence type="ECO:0000313" key="2">
    <source>
        <dbReference type="EMBL" id="MCI60064.1"/>
    </source>
</evidence>
<organism evidence="2 3">
    <name type="scientific">Trifolium medium</name>
    <dbReference type="NCBI Taxonomy" id="97028"/>
    <lineage>
        <taxon>Eukaryota</taxon>
        <taxon>Viridiplantae</taxon>
        <taxon>Streptophyta</taxon>
        <taxon>Embryophyta</taxon>
        <taxon>Tracheophyta</taxon>
        <taxon>Spermatophyta</taxon>
        <taxon>Magnoliopsida</taxon>
        <taxon>eudicotyledons</taxon>
        <taxon>Gunneridae</taxon>
        <taxon>Pentapetalae</taxon>
        <taxon>rosids</taxon>
        <taxon>fabids</taxon>
        <taxon>Fabales</taxon>
        <taxon>Fabaceae</taxon>
        <taxon>Papilionoideae</taxon>
        <taxon>50 kb inversion clade</taxon>
        <taxon>NPAAA clade</taxon>
        <taxon>Hologalegina</taxon>
        <taxon>IRL clade</taxon>
        <taxon>Trifolieae</taxon>
        <taxon>Trifolium</taxon>
    </lineage>
</organism>
<comment type="caution">
    <text evidence="2">The sequence shown here is derived from an EMBL/GenBank/DDBJ whole genome shotgun (WGS) entry which is preliminary data.</text>
</comment>
<evidence type="ECO:0000256" key="1">
    <source>
        <dbReference type="SAM" id="MobiDB-lite"/>
    </source>
</evidence>
<name>A0A392THI5_9FABA</name>
<proteinExistence type="predicted"/>
<feature type="compositionally biased region" description="Basic and acidic residues" evidence="1">
    <location>
        <begin position="9"/>
        <end position="24"/>
    </location>
</feature>